<keyword evidence="2" id="KW-1185">Reference proteome</keyword>
<protein>
    <submittedName>
        <fullName evidence="1">Uncharacterized protein</fullName>
    </submittedName>
</protein>
<dbReference type="Proteomes" id="UP000197619">
    <property type="component" value="Unassembled WGS sequence"/>
</dbReference>
<dbReference type="AlphaFoldDB" id="A0A218UF83"/>
<gene>
    <name evidence="1" type="ORF">RLOC_00000139</name>
</gene>
<evidence type="ECO:0000313" key="2">
    <source>
        <dbReference type="Proteomes" id="UP000197619"/>
    </source>
</evidence>
<comment type="caution">
    <text evidence="1">The sequence shown here is derived from an EMBL/GenBank/DDBJ whole genome shotgun (WGS) entry which is preliminary data.</text>
</comment>
<proteinExistence type="predicted"/>
<name>A0A218UF83_9PASE</name>
<sequence>MFPQLPWIKIWGPAGEAFHNHKFSVC</sequence>
<evidence type="ECO:0000313" key="1">
    <source>
        <dbReference type="EMBL" id="OWK52389.1"/>
    </source>
</evidence>
<reference evidence="1 2" key="1">
    <citation type="submission" date="2017-05" db="EMBL/GenBank/DDBJ databases">
        <title>Genome of assembly of the Bengalese finch, Lonchura striata domestica.</title>
        <authorList>
            <person name="Colquitt B.M."/>
            <person name="Brainard M.S."/>
        </authorList>
    </citation>
    <scope>NUCLEOTIDE SEQUENCE [LARGE SCALE GENOMIC DNA]</scope>
    <source>
        <strain evidence="1">White83orange57</strain>
    </source>
</reference>
<dbReference type="EMBL" id="MUZQ01000350">
    <property type="protein sequence ID" value="OWK52389.1"/>
    <property type="molecule type" value="Genomic_DNA"/>
</dbReference>
<accession>A0A218UF83</accession>
<organism evidence="1 2">
    <name type="scientific">Lonchura striata</name>
    <name type="common">white-rumped munia</name>
    <dbReference type="NCBI Taxonomy" id="40157"/>
    <lineage>
        <taxon>Eukaryota</taxon>
        <taxon>Metazoa</taxon>
        <taxon>Chordata</taxon>
        <taxon>Craniata</taxon>
        <taxon>Vertebrata</taxon>
        <taxon>Euteleostomi</taxon>
        <taxon>Archelosauria</taxon>
        <taxon>Archosauria</taxon>
        <taxon>Dinosauria</taxon>
        <taxon>Saurischia</taxon>
        <taxon>Theropoda</taxon>
        <taxon>Coelurosauria</taxon>
        <taxon>Aves</taxon>
        <taxon>Neognathae</taxon>
        <taxon>Neoaves</taxon>
        <taxon>Telluraves</taxon>
        <taxon>Australaves</taxon>
        <taxon>Passeriformes</taxon>
        <taxon>Passeroidea</taxon>
        <taxon>Estrildidae</taxon>
        <taxon>Estrildinae</taxon>
        <taxon>Lonchura</taxon>
    </lineage>
</organism>